<dbReference type="AlphaFoldDB" id="Z9JJP2"/>
<gene>
    <name evidence="1" type="ORF">AF72_04530</name>
</gene>
<dbReference type="Proteomes" id="UP000020406">
    <property type="component" value="Unassembled WGS sequence"/>
</dbReference>
<protein>
    <submittedName>
        <fullName evidence="1">Uncharacterized protein</fullName>
    </submittedName>
</protein>
<proteinExistence type="predicted"/>
<reference evidence="1 2" key="1">
    <citation type="journal article" date="2014" name="Genome Announc.">
        <title>Draft Genome Sequence of Xylella fastidiosa Pear Leaf Scorch Strain in Taiwan.</title>
        <authorList>
            <person name="Su C.C."/>
            <person name="Deng W.L."/>
            <person name="Jan F.J."/>
            <person name="Chang C.J."/>
            <person name="Huang H."/>
            <person name="Chen J."/>
        </authorList>
    </citation>
    <scope>NUCLEOTIDE SEQUENCE [LARGE SCALE GENOMIC DNA]</scope>
    <source>
        <strain evidence="1 2">PLS229</strain>
    </source>
</reference>
<dbReference type="EMBL" id="JDSQ01000006">
    <property type="protein sequence ID" value="EWS78620.1"/>
    <property type="molecule type" value="Genomic_DNA"/>
</dbReference>
<name>Z9JJP2_9GAMM</name>
<accession>Z9JJP2</accession>
<organism evidence="1 2">
    <name type="scientific">Xylella taiwanensis</name>
    <dbReference type="NCBI Taxonomy" id="1444770"/>
    <lineage>
        <taxon>Bacteria</taxon>
        <taxon>Pseudomonadati</taxon>
        <taxon>Pseudomonadota</taxon>
        <taxon>Gammaproteobacteria</taxon>
        <taxon>Lysobacterales</taxon>
        <taxon>Lysobacteraceae</taxon>
        <taxon>Xylella</taxon>
    </lineage>
</organism>
<comment type="caution">
    <text evidence="1">The sequence shown here is derived from an EMBL/GenBank/DDBJ whole genome shotgun (WGS) entry which is preliminary data.</text>
</comment>
<evidence type="ECO:0000313" key="2">
    <source>
        <dbReference type="Proteomes" id="UP000020406"/>
    </source>
</evidence>
<sequence>MHLSLHLGVAAEGKFVLVRKEIDALRWEVTAEQ</sequence>
<evidence type="ECO:0000313" key="1">
    <source>
        <dbReference type="EMBL" id="EWS78620.1"/>
    </source>
</evidence>